<keyword evidence="3" id="KW-1185">Reference proteome</keyword>
<name>A0A367XL41_9ASCO</name>
<reference evidence="2 3" key="1">
    <citation type="submission" date="2018-06" db="EMBL/GenBank/DDBJ databases">
        <title>Whole genome sequencing of Candida tropicalis (genome annotated by CSBL at Korea University).</title>
        <authorList>
            <person name="Ahn J."/>
        </authorList>
    </citation>
    <scope>NUCLEOTIDE SEQUENCE [LARGE SCALE GENOMIC DNA]</scope>
    <source>
        <strain evidence="2 3">ATCC 20962</strain>
    </source>
</reference>
<dbReference type="AlphaFoldDB" id="A0A367XL41"/>
<evidence type="ECO:0000256" key="1">
    <source>
        <dbReference type="SAM" id="MobiDB-lite"/>
    </source>
</evidence>
<protein>
    <submittedName>
        <fullName evidence="2">Uncharacterized protein</fullName>
    </submittedName>
</protein>
<dbReference type="Proteomes" id="UP000253472">
    <property type="component" value="Unassembled WGS sequence"/>
</dbReference>
<dbReference type="EMBL" id="QLNQ01000030">
    <property type="protein sequence ID" value="RCK54374.1"/>
    <property type="molecule type" value="Genomic_DNA"/>
</dbReference>
<organism evidence="2 3">
    <name type="scientific">Candida viswanathii</name>
    <dbReference type="NCBI Taxonomy" id="5486"/>
    <lineage>
        <taxon>Eukaryota</taxon>
        <taxon>Fungi</taxon>
        <taxon>Dikarya</taxon>
        <taxon>Ascomycota</taxon>
        <taxon>Saccharomycotina</taxon>
        <taxon>Pichiomycetes</taxon>
        <taxon>Debaryomycetaceae</taxon>
        <taxon>Candida/Lodderomyces clade</taxon>
        <taxon>Candida</taxon>
    </lineage>
</organism>
<comment type="caution">
    <text evidence="2">The sequence shown here is derived from an EMBL/GenBank/DDBJ whole genome shotgun (WGS) entry which is preliminary data.</text>
</comment>
<gene>
    <name evidence="2" type="ORF">Cantr_04573</name>
</gene>
<evidence type="ECO:0000313" key="3">
    <source>
        <dbReference type="Proteomes" id="UP000253472"/>
    </source>
</evidence>
<proteinExistence type="predicted"/>
<sequence>MSSSTDTTSKKSEPESESFASKLLKLPKSIHHGLHKGADKTSQKVADGTKKVLHQDHSKVLLEITQVK</sequence>
<feature type="region of interest" description="Disordered" evidence="1">
    <location>
        <begin position="1"/>
        <end position="44"/>
    </location>
</feature>
<accession>A0A367XL41</accession>
<evidence type="ECO:0000313" key="2">
    <source>
        <dbReference type="EMBL" id="RCK54374.1"/>
    </source>
</evidence>